<keyword evidence="5" id="KW-1185">Reference proteome</keyword>
<evidence type="ECO:0000313" key="4">
    <source>
        <dbReference type="EMBL" id="GIM77767.1"/>
    </source>
</evidence>
<feature type="domain" description="CBS" evidence="3">
    <location>
        <begin position="7"/>
        <end position="70"/>
    </location>
</feature>
<evidence type="ECO:0000256" key="1">
    <source>
        <dbReference type="ARBA" id="ARBA00023122"/>
    </source>
</evidence>
<dbReference type="SUPFAM" id="SSF54631">
    <property type="entry name" value="CBS-domain pair"/>
    <property type="match status" value="1"/>
</dbReference>
<comment type="caution">
    <text evidence="4">The sequence shown here is derived from an EMBL/GenBank/DDBJ whole genome shotgun (WGS) entry which is preliminary data.</text>
</comment>
<evidence type="ECO:0000259" key="3">
    <source>
        <dbReference type="PROSITE" id="PS51371"/>
    </source>
</evidence>
<proteinExistence type="predicted"/>
<dbReference type="SMART" id="SM00116">
    <property type="entry name" value="CBS"/>
    <property type="match status" value="2"/>
</dbReference>
<dbReference type="PANTHER" id="PTHR43080">
    <property type="entry name" value="CBS DOMAIN-CONTAINING PROTEIN CBSX3, MITOCHONDRIAL"/>
    <property type="match status" value="1"/>
</dbReference>
<dbReference type="Pfam" id="PF00571">
    <property type="entry name" value="CBS"/>
    <property type="match status" value="2"/>
</dbReference>
<dbReference type="PROSITE" id="PS51371">
    <property type="entry name" value="CBS"/>
    <property type="match status" value="2"/>
</dbReference>
<name>A0A919SSL3_9ACTN</name>
<dbReference type="InterPro" id="IPR000644">
    <property type="entry name" value="CBS_dom"/>
</dbReference>
<dbReference type="PANTHER" id="PTHR43080:SF26">
    <property type="entry name" value="REGULATORY PROTEIN"/>
    <property type="match status" value="1"/>
</dbReference>
<evidence type="ECO:0000256" key="2">
    <source>
        <dbReference type="PROSITE-ProRule" id="PRU00703"/>
    </source>
</evidence>
<feature type="domain" description="CBS" evidence="3">
    <location>
        <begin position="85"/>
        <end position="140"/>
    </location>
</feature>
<dbReference type="AlphaFoldDB" id="A0A919SSL3"/>
<organism evidence="4 5">
    <name type="scientific">Actinoplanes auranticolor</name>
    <dbReference type="NCBI Taxonomy" id="47988"/>
    <lineage>
        <taxon>Bacteria</taxon>
        <taxon>Bacillati</taxon>
        <taxon>Actinomycetota</taxon>
        <taxon>Actinomycetes</taxon>
        <taxon>Micromonosporales</taxon>
        <taxon>Micromonosporaceae</taxon>
        <taxon>Actinoplanes</taxon>
    </lineage>
</organism>
<accession>A0A919SSL3</accession>
<protein>
    <submittedName>
        <fullName evidence="4">CBS domain-containing protein</fullName>
    </submittedName>
</protein>
<dbReference type="Proteomes" id="UP000681340">
    <property type="component" value="Unassembled WGS sequence"/>
</dbReference>
<dbReference type="InterPro" id="IPR051257">
    <property type="entry name" value="Diverse_CBS-Domain"/>
</dbReference>
<dbReference type="EMBL" id="BOQL01000068">
    <property type="protein sequence ID" value="GIM77767.1"/>
    <property type="molecule type" value="Genomic_DNA"/>
</dbReference>
<dbReference type="InterPro" id="IPR007055">
    <property type="entry name" value="BON_dom"/>
</dbReference>
<keyword evidence="1 2" id="KW-0129">CBS domain</keyword>
<evidence type="ECO:0000313" key="5">
    <source>
        <dbReference type="Proteomes" id="UP000681340"/>
    </source>
</evidence>
<dbReference type="InterPro" id="IPR046342">
    <property type="entry name" value="CBS_dom_sf"/>
</dbReference>
<dbReference type="Pfam" id="PF04972">
    <property type="entry name" value="BON"/>
    <property type="match status" value="1"/>
</dbReference>
<sequence>MRAKDIMTSPVHVVWQNAPIESAAELMTAKAVTALPVVDAQGFLVGMVSEGDLLWNRVPVDTTAHLRRDLDLAPQRRPGTVVEVMAKNPFTATPDLDVAEVADVMLRRDVRSMPVVKGREVVGIISRRDILRTMVRGDDVLTHDVQHRLDEYADGAHIWTATVDGGIATITGEFANDTQRAVVTVLARTVPGVSAVTVEETAPIRETTAS</sequence>
<dbReference type="Gene3D" id="3.10.580.10">
    <property type="entry name" value="CBS-domain"/>
    <property type="match status" value="1"/>
</dbReference>
<reference evidence="4" key="1">
    <citation type="submission" date="2021-03" db="EMBL/GenBank/DDBJ databases">
        <title>Whole genome shotgun sequence of Actinoplanes auranticolor NBRC 12245.</title>
        <authorList>
            <person name="Komaki H."/>
            <person name="Tamura T."/>
        </authorList>
    </citation>
    <scope>NUCLEOTIDE SEQUENCE</scope>
    <source>
        <strain evidence="4">NBRC 12245</strain>
    </source>
</reference>
<gene>
    <name evidence="4" type="ORF">Aau02nite_77600</name>
</gene>